<name>A0AAX6HXA7_IRIPA</name>
<dbReference type="EMBL" id="JANAVB010006394">
    <property type="protein sequence ID" value="KAJ6845177.1"/>
    <property type="molecule type" value="Genomic_DNA"/>
</dbReference>
<evidence type="ECO:0000313" key="3">
    <source>
        <dbReference type="Proteomes" id="UP001140949"/>
    </source>
</evidence>
<accession>A0AAX6HXA7</accession>
<keyword evidence="3" id="KW-1185">Reference proteome</keyword>
<reference evidence="2" key="2">
    <citation type="submission" date="2023-04" db="EMBL/GenBank/DDBJ databases">
        <authorList>
            <person name="Bruccoleri R.E."/>
            <person name="Oakeley E.J."/>
            <person name="Faust A.-M."/>
            <person name="Dessus-Babus S."/>
            <person name="Altorfer M."/>
            <person name="Burckhardt D."/>
            <person name="Oertli M."/>
            <person name="Naumann U."/>
            <person name="Petersen F."/>
            <person name="Wong J."/>
        </authorList>
    </citation>
    <scope>NUCLEOTIDE SEQUENCE</scope>
    <source>
        <strain evidence="2">GSM-AAB239-AS_SAM_17_03QT</strain>
        <tissue evidence="2">Leaf</tissue>
    </source>
</reference>
<feature type="transmembrane region" description="Helical" evidence="1">
    <location>
        <begin position="56"/>
        <end position="76"/>
    </location>
</feature>
<gene>
    <name evidence="2" type="ORF">M6B38_289050</name>
</gene>
<keyword evidence="1" id="KW-0472">Membrane</keyword>
<evidence type="ECO:0000313" key="2">
    <source>
        <dbReference type="EMBL" id="KAJ6845177.1"/>
    </source>
</evidence>
<protein>
    <submittedName>
        <fullName evidence="2">Glutamine-dependent NAD(+) synthetase isoform X2</fullName>
    </submittedName>
</protein>
<evidence type="ECO:0000256" key="1">
    <source>
        <dbReference type="SAM" id="Phobius"/>
    </source>
</evidence>
<reference evidence="2" key="1">
    <citation type="journal article" date="2023" name="GigaByte">
        <title>Genome assembly of the bearded iris, Iris pallida Lam.</title>
        <authorList>
            <person name="Bruccoleri R.E."/>
            <person name="Oakeley E.J."/>
            <person name="Faust A.M.E."/>
            <person name="Altorfer M."/>
            <person name="Dessus-Babus S."/>
            <person name="Burckhardt D."/>
            <person name="Oertli M."/>
            <person name="Naumann U."/>
            <person name="Petersen F."/>
            <person name="Wong J."/>
        </authorList>
    </citation>
    <scope>NUCLEOTIDE SEQUENCE</scope>
    <source>
        <strain evidence="2">GSM-AAB239-AS_SAM_17_03QT</strain>
    </source>
</reference>
<dbReference type="AlphaFoldDB" id="A0AAX6HXA7"/>
<comment type="caution">
    <text evidence="2">The sequence shown here is derived from an EMBL/GenBank/DDBJ whole genome shotgun (WGS) entry which is preliminary data.</text>
</comment>
<keyword evidence="1" id="KW-1133">Transmembrane helix</keyword>
<sequence length="78" mass="9190">MFIIYKSVRYNCQVFCLNGKILMIRPKISLANDVITGNCGSFRHGHLKRSLWTSNFLLMFLWPYHRFLYLLAIGTLSF</sequence>
<proteinExistence type="predicted"/>
<dbReference type="Proteomes" id="UP001140949">
    <property type="component" value="Unassembled WGS sequence"/>
</dbReference>
<organism evidence="2 3">
    <name type="scientific">Iris pallida</name>
    <name type="common">Sweet iris</name>
    <dbReference type="NCBI Taxonomy" id="29817"/>
    <lineage>
        <taxon>Eukaryota</taxon>
        <taxon>Viridiplantae</taxon>
        <taxon>Streptophyta</taxon>
        <taxon>Embryophyta</taxon>
        <taxon>Tracheophyta</taxon>
        <taxon>Spermatophyta</taxon>
        <taxon>Magnoliopsida</taxon>
        <taxon>Liliopsida</taxon>
        <taxon>Asparagales</taxon>
        <taxon>Iridaceae</taxon>
        <taxon>Iridoideae</taxon>
        <taxon>Irideae</taxon>
        <taxon>Iris</taxon>
    </lineage>
</organism>
<keyword evidence="1" id="KW-0812">Transmembrane</keyword>